<evidence type="ECO:0000313" key="8">
    <source>
        <dbReference type="EMBL" id="KRG64535.1"/>
    </source>
</evidence>
<accession>A0A0R0CER7</accession>
<comment type="subcellular location">
    <subcellularLocation>
        <location evidence="1">Cell membrane</location>
        <topology evidence="1">Multi-pass membrane protein</topology>
    </subcellularLocation>
</comment>
<dbReference type="InterPro" id="IPR000917">
    <property type="entry name" value="Sulfatase_N"/>
</dbReference>
<evidence type="ECO:0000256" key="6">
    <source>
        <dbReference type="SAM" id="Phobius"/>
    </source>
</evidence>
<dbReference type="AlphaFoldDB" id="A0A0R0CER7"/>
<gene>
    <name evidence="8" type="ORF">ABB26_07920</name>
</gene>
<feature type="transmembrane region" description="Helical" evidence="6">
    <location>
        <begin position="61"/>
        <end position="81"/>
    </location>
</feature>
<dbReference type="Pfam" id="PF00884">
    <property type="entry name" value="Sulfatase"/>
    <property type="match status" value="1"/>
</dbReference>
<keyword evidence="4 6" id="KW-1133">Transmembrane helix</keyword>
<proteinExistence type="predicted"/>
<organism evidence="8 9">
    <name type="scientific">Stenotrophomonas humi</name>
    <dbReference type="NCBI Taxonomy" id="405444"/>
    <lineage>
        <taxon>Bacteria</taxon>
        <taxon>Pseudomonadati</taxon>
        <taxon>Pseudomonadota</taxon>
        <taxon>Gammaproteobacteria</taxon>
        <taxon>Lysobacterales</taxon>
        <taxon>Lysobacteraceae</taxon>
        <taxon>Stenotrophomonas</taxon>
    </lineage>
</organism>
<dbReference type="CDD" id="cd16015">
    <property type="entry name" value="LTA_synthase"/>
    <property type="match status" value="1"/>
</dbReference>
<dbReference type="InterPro" id="IPR050448">
    <property type="entry name" value="OpgB/LTA_synthase_biosynth"/>
</dbReference>
<sequence>MNTAFSPAHAERLFPRLWMLVGGIMALGAVARLGMWVAYAGASRGPELLGPVLLQGARYDLVAGAICALLVGLLTAPVWLSGRHGQAVRGAQWLLVALLLLFALLAVCEHFYYGFYKTRFDPIVFGMFEDDTGAILQTVWDDYPVIPGVVALVLGGALLGWGVPRVGRWLGARWPTGSARWAQVLLLVVQCLLLLLLARGTVSTFPLVRRDVTVSADPFVNALVLNAPLTLYRAARIRAKETDIATDPLVGVHRLGFGSLEQAAAAAGLPSGDPGRIRSALFPVAPGQPRTVAQSPHVVVGLLESFGQDLLYTDGPGNDLLGRLRGELEHGYQFDNFIAGQNGTHPTLEHLLLGTPITPLANGRNARLAFDTSAALPFKRAGYRTAFLYGGGSDWRELGTALPQQGFDQVYDARDIRKRFPAAHGTDWGLYDAYLFRFAQELLTQADARGERLFLVLLTTTNHPPFELDTPHPDLPLDPDRLGPRALDDKAELRKMLATYQYQADEFGGFLQQLRQGPLGERTLVAAAGDHNLRSHYRYDLPAEQVDVDRVFAYLRVPAAYAPPGEGPDVRAFAGHGDLIPTLVSLALPGERYFATGRNLWERPTDGGQALAQYERLYTREGVLFPLVGPKLHAWRDPRHIAAEGRMPDAASVARVQRTAAGVALRDWYIREQVLRLRR</sequence>
<dbReference type="Proteomes" id="UP000050864">
    <property type="component" value="Unassembled WGS sequence"/>
</dbReference>
<dbReference type="GO" id="GO:0005886">
    <property type="term" value="C:plasma membrane"/>
    <property type="evidence" value="ECO:0007669"/>
    <property type="project" value="UniProtKB-SubCell"/>
</dbReference>
<feature type="transmembrane region" description="Helical" evidence="6">
    <location>
        <begin position="145"/>
        <end position="163"/>
    </location>
</feature>
<keyword evidence="3 6" id="KW-0812">Transmembrane</keyword>
<evidence type="ECO:0000256" key="4">
    <source>
        <dbReference type="ARBA" id="ARBA00022989"/>
    </source>
</evidence>
<evidence type="ECO:0000259" key="7">
    <source>
        <dbReference type="Pfam" id="PF00884"/>
    </source>
</evidence>
<keyword evidence="5 6" id="KW-0472">Membrane</keyword>
<feature type="domain" description="Sulfatase N-terminal" evidence="7">
    <location>
        <begin position="296"/>
        <end position="587"/>
    </location>
</feature>
<dbReference type="STRING" id="405444.ABB26_07920"/>
<comment type="caution">
    <text evidence="8">The sequence shown here is derived from an EMBL/GenBank/DDBJ whole genome shotgun (WGS) entry which is preliminary data.</text>
</comment>
<feature type="transmembrane region" description="Helical" evidence="6">
    <location>
        <begin position="184"/>
        <end position="202"/>
    </location>
</feature>
<dbReference type="PANTHER" id="PTHR47371:SF3">
    <property type="entry name" value="PHOSPHOGLYCEROL TRANSFERASE I"/>
    <property type="match status" value="1"/>
</dbReference>
<dbReference type="InterPro" id="IPR017850">
    <property type="entry name" value="Alkaline_phosphatase_core_sf"/>
</dbReference>
<dbReference type="PANTHER" id="PTHR47371">
    <property type="entry name" value="LIPOTEICHOIC ACID SYNTHASE"/>
    <property type="match status" value="1"/>
</dbReference>
<evidence type="ECO:0000256" key="3">
    <source>
        <dbReference type="ARBA" id="ARBA00022692"/>
    </source>
</evidence>
<feature type="transmembrane region" description="Helical" evidence="6">
    <location>
        <begin position="93"/>
        <end position="113"/>
    </location>
</feature>
<dbReference type="OrthoDB" id="9760224at2"/>
<dbReference type="Gene3D" id="3.40.720.10">
    <property type="entry name" value="Alkaline Phosphatase, subunit A"/>
    <property type="match status" value="1"/>
</dbReference>
<evidence type="ECO:0000256" key="1">
    <source>
        <dbReference type="ARBA" id="ARBA00004651"/>
    </source>
</evidence>
<evidence type="ECO:0000313" key="9">
    <source>
        <dbReference type="Proteomes" id="UP000050864"/>
    </source>
</evidence>
<evidence type="ECO:0000256" key="2">
    <source>
        <dbReference type="ARBA" id="ARBA00022475"/>
    </source>
</evidence>
<protein>
    <recommendedName>
        <fullName evidence="7">Sulfatase N-terminal domain-containing protein</fullName>
    </recommendedName>
</protein>
<dbReference type="EMBL" id="LDJI01000013">
    <property type="protein sequence ID" value="KRG64535.1"/>
    <property type="molecule type" value="Genomic_DNA"/>
</dbReference>
<evidence type="ECO:0000256" key="5">
    <source>
        <dbReference type="ARBA" id="ARBA00023136"/>
    </source>
</evidence>
<feature type="transmembrane region" description="Helical" evidence="6">
    <location>
        <begin position="17"/>
        <end position="41"/>
    </location>
</feature>
<dbReference type="PATRIC" id="fig|405444.3.peg.591"/>
<dbReference type="SUPFAM" id="SSF53649">
    <property type="entry name" value="Alkaline phosphatase-like"/>
    <property type="match status" value="1"/>
</dbReference>
<keyword evidence="2" id="KW-1003">Cell membrane</keyword>
<reference evidence="8 9" key="1">
    <citation type="submission" date="2015-05" db="EMBL/GenBank/DDBJ databases">
        <title>Genome sequencing and analysis of members of genus Stenotrophomonas.</title>
        <authorList>
            <person name="Patil P.P."/>
            <person name="Midha S."/>
            <person name="Patil P.B."/>
        </authorList>
    </citation>
    <scope>NUCLEOTIDE SEQUENCE [LARGE SCALE GENOMIC DNA]</scope>
    <source>
        <strain evidence="8 9">DSM 18929</strain>
    </source>
</reference>
<name>A0A0R0CER7_9GAMM</name>
<dbReference type="RefSeq" id="WP_057633132.1">
    <property type="nucleotide sequence ID" value="NZ_LDJI01000013.1"/>
</dbReference>
<keyword evidence="9" id="KW-1185">Reference proteome</keyword>